<reference evidence="1 2" key="1">
    <citation type="submission" date="2022-04" db="EMBL/GenBank/DDBJ databases">
        <title>Positive selection, recombination, and allopatry shape intraspecific diversity of widespread and dominant cyanobacteria.</title>
        <authorList>
            <person name="Wei J."/>
            <person name="Shu W."/>
            <person name="Hu C."/>
        </authorList>
    </citation>
    <scope>NUCLEOTIDE SEQUENCE [LARGE SCALE GENOMIC DNA]</scope>
    <source>
        <strain evidence="1 2">AS-A4</strain>
    </source>
</reference>
<dbReference type="EMBL" id="JAMPLM010000015">
    <property type="protein sequence ID" value="MEP1060110.1"/>
    <property type="molecule type" value="Genomic_DNA"/>
</dbReference>
<dbReference type="RefSeq" id="WP_190449298.1">
    <property type="nucleotide sequence ID" value="NZ_JAMPLM010000015.1"/>
</dbReference>
<evidence type="ECO:0000313" key="1">
    <source>
        <dbReference type="EMBL" id="MEP1060110.1"/>
    </source>
</evidence>
<protein>
    <submittedName>
        <fullName evidence="1">Uncharacterized protein</fullName>
    </submittedName>
</protein>
<accession>A0ABV0KLQ6</accession>
<sequence length="49" mass="5454">MTDRWLSHSFQGSAIVFPELLRSISQKDGLGVWQAQVNTHKGKNLTSAL</sequence>
<organism evidence="1 2">
    <name type="scientific">Stenomitos frigidus AS-A4</name>
    <dbReference type="NCBI Taxonomy" id="2933935"/>
    <lineage>
        <taxon>Bacteria</taxon>
        <taxon>Bacillati</taxon>
        <taxon>Cyanobacteriota</taxon>
        <taxon>Cyanophyceae</taxon>
        <taxon>Leptolyngbyales</taxon>
        <taxon>Leptolyngbyaceae</taxon>
        <taxon>Stenomitos</taxon>
    </lineage>
</organism>
<gene>
    <name evidence="1" type="ORF">NDI38_16860</name>
</gene>
<keyword evidence="2" id="KW-1185">Reference proteome</keyword>
<proteinExistence type="predicted"/>
<comment type="caution">
    <text evidence="1">The sequence shown here is derived from an EMBL/GenBank/DDBJ whole genome shotgun (WGS) entry which is preliminary data.</text>
</comment>
<dbReference type="Proteomes" id="UP001476950">
    <property type="component" value="Unassembled WGS sequence"/>
</dbReference>
<name>A0ABV0KLQ6_9CYAN</name>
<evidence type="ECO:0000313" key="2">
    <source>
        <dbReference type="Proteomes" id="UP001476950"/>
    </source>
</evidence>